<comment type="caution">
    <text evidence="1">The sequence shown here is derived from an EMBL/GenBank/DDBJ whole genome shotgun (WGS) entry which is preliminary data.</text>
</comment>
<dbReference type="EMBL" id="LAZR01013581">
    <property type="protein sequence ID" value="KKM21296.1"/>
    <property type="molecule type" value="Genomic_DNA"/>
</dbReference>
<dbReference type="AlphaFoldDB" id="A0A0F9I0V5"/>
<accession>A0A0F9I0V5</accession>
<name>A0A0F9I0V5_9ZZZZ</name>
<protein>
    <submittedName>
        <fullName evidence="1">Uncharacterized protein</fullName>
    </submittedName>
</protein>
<gene>
    <name evidence="1" type="ORF">LCGC14_1636900</name>
</gene>
<organism evidence="1">
    <name type="scientific">marine sediment metagenome</name>
    <dbReference type="NCBI Taxonomy" id="412755"/>
    <lineage>
        <taxon>unclassified sequences</taxon>
        <taxon>metagenomes</taxon>
        <taxon>ecological metagenomes</taxon>
    </lineage>
</organism>
<evidence type="ECO:0000313" key="1">
    <source>
        <dbReference type="EMBL" id="KKM21296.1"/>
    </source>
</evidence>
<proteinExistence type="predicted"/>
<sequence length="169" mass="18913">MPTTKQTKILDFNDGPLEGVRLEWRGRRLYVKPQTVGDGAIIKSRDNLHAAALCMLRLNTDDESGDHCRVLLRCVVRAATIPLDKLGYIWLHMPQPQLAENYESSTIHGASPVGPRKSLRPYTVTFRRTASITSYGCIEIGCKILTVNEATKYQAQVRRFLVDIGAIDS</sequence>
<reference evidence="1" key="1">
    <citation type="journal article" date="2015" name="Nature">
        <title>Complex archaea that bridge the gap between prokaryotes and eukaryotes.</title>
        <authorList>
            <person name="Spang A."/>
            <person name="Saw J.H."/>
            <person name="Jorgensen S.L."/>
            <person name="Zaremba-Niedzwiedzka K."/>
            <person name="Martijn J."/>
            <person name="Lind A.E."/>
            <person name="van Eijk R."/>
            <person name="Schleper C."/>
            <person name="Guy L."/>
            <person name="Ettema T.J."/>
        </authorList>
    </citation>
    <scope>NUCLEOTIDE SEQUENCE</scope>
</reference>